<evidence type="ECO:0000256" key="4">
    <source>
        <dbReference type="ARBA" id="ARBA00023136"/>
    </source>
</evidence>
<feature type="transmembrane region" description="Helical" evidence="5">
    <location>
        <begin position="98"/>
        <end position="119"/>
    </location>
</feature>
<keyword evidence="5" id="KW-0813">Transport</keyword>
<feature type="transmembrane region" description="Helical" evidence="5">
    <location>
        <begin position="282"/>
        <end position="300"/>
    </location>
</feature>
<gene>
    <name evidence="8" type="ORF">ACFQGD_01725</name>
</gene>
<dbReference type="Gene3D" id="1.10.3720.10">
    <property type="entry name" value="MetI-like"/>
    <property type="match status" value="1"/>
</dbReference>
<evidence type="ECO:0000256" key="2">
    <source>
        <dbReference type="ARBA" id="ARBA00022692"/>
    </source>
</evidence>
<dbReference type="InterPro" id="IPR000515">
    <property type="entry name" value="MetI-like"/>
</dbReference>
<evidence type="ECO:0000313" key="8">
    <source>
        <dbReference type="EMBL" id="MFC6865859.1"/>
    </source>
</evidence>
<feature type="transmembrane region" description="Helical" evidence="5">
    <location>
        <begin position="26"/>
        <end position="47"/>
    </location>
</feature>
<protein>
    <submittedName>
        <fullName evidence="8">Carbohydrate ABC transporter permease</fullName>
    </submittedName>
</protein>
<evidence type="ECO:0000313" key="9">
    <source>
        <dbReference type="Proteomes" id="UP001596337"/>
    </source>
</evidence>
<keyword evidence="9" id="KW-1185">Reference proteome</keyword>
<comment type="subcellular location">
    <subcellularLocation>
        <location evidence="5">Cell membrane</location>
        <topology evidence="5">Multi-pass membrane protein</topology>
    </subcellularLocation>
    <subcellularLocation>
        <location evidence="1">Membrane</location>
        <topology evidence="1">Multi-pass membrane protein</topology>
    </subcellularLocation>
</comment>
<dbReference type="EMBL" id="JBHSXX010000001">
    <property type="protein sequence ID" value="MFC6865859.1"/>
    <property type="molecule type" value="Genomic_DNA"/>
</dbReference>
<dbReference type="RefSeq" id="WP_345402743.1">
    <property type="nucleotide sequence ID" value="NZ_BAABLA010000111.1"/>
</dbReference>
<feature type="domain" description="ABC transmembrane type-1" evidence="7">
    <location>
        <begin position="94"/>
        <end position="299"/>
    </location>
</feature>
<sequence>MVAIGMRPTGKQPASKSAAKAESIKFGSLLVAPTMLVLAVVVAYPMLSAVRQSLYGPEGIDSRTGFVSDTEPFVGLQNYSAVFTEAGGRFWNAFGNTAFLTATSVALETALGIGMALIMHRALRGRALIRASILVPWAIPTAIVALLWRWIFNADGVANAILPGTTLWTTEGFHAKLAVIFAETWKTAPFIGLLVLAGLQLIPKETYEAAKVDGAGPWRRFISITLPLVKPALLVAVLFRILDSLRMFDMPYVLIGARKESVETLSMLAHDEAMNVRFGPGAAYAVLLFLFVFLVAFTFVKVLGADVVGDAAPAPSRRTRRKARAREEVSSS</sequence>
<feature type="region of interest" description="Disordered" evidence="6">
    <location>
        <begin position="312"/>
        <end position="332"/>
    </location>
</feature>
<dbReference type="PANTHER" id="PTHR43759">
    <property type="entry name" value="TREHALOSE TRANSPORT SYSTEM PERMEASE PROTEIN SUGA"/>
    <property type="match status" value="1"/>
</dbReference>
<dbReference type="Proteomes" id="UP001596337">
    <property type="component" value="Unassembled WGS sequence"/>
</dbReference>
<accession>A0ABW2BVF9</accession>
<evidence type="ECO:0000256" key="5">
    <source>
        <dbReference type="RuleBase" id="RU363032"/>
    </source>
</evidence>
<dbReference type="InterPro" id="IPR052730">
    <property type="entry name" value="Sugar_ABC_transporter"/>
</dbReference>
<keyword evidence="4 5" id="KW-0472">Membrane</keyword>
<comment type="similarity">
    <text evidence="5">Belongs to the binding-protein-dependent transport system permease family.</text>
</comment>
<keyword evidence="2 5" id="KW-0812">Transmembrane</keyword>
<evidence type="ECO:0000259" key="7">
    <source>
        <dbReference type="PROSITE" id="PS50928"/>
    </source>
</evidence>
<keyword evidence="3 5" id="KW-1133">Transmembrane helix</keyword>
<comment type="caution">
    <text evidence="8">The sequence shown here is derived from an EMBL/GenBank/DDBJ whole genome shotgun (WGS) entry which is preliminary data.</text>
</comment>
<evidence type="ECO:0000256" key="6">
    <source>
        <dbReference type="SAM" id="MobiDB-lite"/>
    </source>
</evidence>
<dbReference type="SUPFAM" id="SSF161098">
    <property type="entry name" value="MetI-like"/>
    <property type="match status" value="1"/>
</dbReference>
<dbReference type="PANTHER" id="PTHR43759:SF1">
    <property type="entry name" value="GLUCOSE IMPORT SYSTEM PERMEASE PROTEIN GLCT"/>
    <property type="match status" value="1"/>
</dbReference>
<proteinExistence type="inferred from homology"/>
<feature type="transmembrane region" description="Helical" evidence="5">
    <location>
        <begin position="221"/>
        <end position="242"/>
    </location>
</feature>
<dbReference type="PROSITE" id="PS50928">
    <property type="entry name" value="ABC_TM1"/>
    <property type="match status" value="1"/>
</dbReference>
<evidence type="ECO:0000256" key="1">
    <source>
        <dbReference type="ARBA" id="ARBA00004141"/>
    </source>
</evidence>
<feature type="transmembrane region" description="Helical" evidence="5">
    <location>
        <begin position="131"/>
        <end position="151"/>
    </location>
</feature>
<dbReference type="InterPro" id="IPR035906">
    <property type="entry name" value="MetI-like_sf"/>
</dbReference>
<dbReference type="Pfam" id="PF00528">
    <property type="entry name" value="BPD_transp_1"/>
    <property type="match status" value="1"/>
</dbReference>
<reference evidence="9" key="1">
    <citation type="journal article" date="2019" name="Int. J. Syst. Evol. Microbiol.">
        <title>The Global Catalogue of Microorganisms (GCM) 10K type strain sequencing project: providing services to taxonomists for standard genome sequencing and annotation.</title>
        <authorList>
            <consortium name="The Broad Institute Genomics Platform"/>
            <consortium name="The Broad Institute Genome Sequencing Center for Infectious Disease"/>
            <person name="Wu L."/>
            <person name="Ma J."/>
        </authorList>
    </citation>
    <scope>NUCLEOTIDE SEQUENCE [LARGE SCALE GENOMIC DNA]</scope>
    <source>
        <strain evidence="9">KCTC 32255</strain>
    </source>
</reference>
<dbReference type="CDD" id="cd06261">
    <property type="entry name" value="TM_PBP2"/>
    <property type="match status" value="1"/>
</dbReference>
<evidence type="ECO:0000256" key="3">
    <source>
        <dbReference type="ARBA" id="ARBA00022989"/>
    </source>
</evidence>
<name>A0ABW2BVF9_9PSEU</name>
<organism evidence="8 9">
    <name type="scientific">Haloechinothrix salitolerans</name>
    <dbReference type="NCBI Taxonomy" id="926830"/>
    <lineage>
        <taxon>Bacteria</taxon>
        <taxon>Bacillati</taxon>
        <taxon>Actinomycetota</taxon>
        <taxon>Actinomycetes</taxon>
        <taxon>Pseudonocardiales</taxon>
        <taxon>Pseudonocardiaceae</taxon>
        <taxon>Haloechinothrix</taxon>
    </lineage>
</organism>